<keyword evidence="3" id="KW-1185">Reference proteome</keyword>
<dbReference type="AlphaFoldDB" id="A0AA35MBP9"/>
<sequence length="657" mass="72796">MRDTSHLKLLPLRNESRSWFRFPGGIPDGSNEHWRRVYMDTFIFSVLGKPNEIIGFCRGTAAVEVFQDLATRRYRERASDSVEMQIDQRTWNKLFTQSQGQLFQGPIPTFPWKIPDHQILSPSSIAYRAWRQLLGLPCNVVFGIDPGESELTKRVLKTYTVEDGREILHAAGHAKYFMGFGGEMKDNKFWHQAWHQDWFKAAMMSSKNRSSSTPKPSTVENPFSEIKNPFAPVSSAPPLGEKRKIWPTEDESKGGFKMPKTSASTAKPASLAPILNQTGTTSAVSSTVPSAAHGLSATNSNSKAKEPGIVQRYQVMGLDEPSVSENSQVGGLFGPPPSTVASVGASSKSAVTSMGGLFGPPPSTVTSEDALPPTSAVTSVGGIFRLPPSTATSVGGLFGLPNFSDSPPIHQSLVNCWETLSKSKYGIKSRLVTAAFEIMLPDAKITNQLLQPGPIITTRHSDLFQVERRGVTDDDLCLGINLCRHFTRELSEAQMDILRNTWRCIVRWVTVVCQGAGIDFTKWCFLWSRNLCPLMDNRVSDQQTWVWLERNEKTTSLELVKSLPRESDCQFGKEISETISEIINEHKSSDDNEGLLQAVSSAVLAERAVFNPRSRLLQALMIAVYAIATSKFETDSFSEAHRVYILIREGHPTLHIT</sequence>
<comment type="caution">
    <text evidence="2">The sequence shown here is derived from an EMBL/GenBank/DDBJ whole genome shotgun (WGS) entry which is preliminary data.</text>
</comment>
<feature type="region of interest" description="Disordered" evidence="1">
    <location>
        <begin position="207"/>
        <end position="269"/>
    </location>
</feature>
<evidence type="ECO:0000256" key="1">
    <source>
        <dbReference type="SAM" id="MobiDB-lite"/>
    </source>
</evidence>
<dbReference type="Proteomes" id="UP001160390">
    <property type="component" value="Unassembled WGS sequence"/>
</dbReference>
<feature type="compositionally biased region" description="Polar residues" evidence="1">
    <location>
        <begin position="207"/>
        <end position="221"/>
    </location>
</feature>
<accession>A0AA35MBP9</accession>
<gene>
    <name evidence="2" type="ORF">CCHLO57077_00000324</name>
</gene>
<feature type="compositionally biased region" description="Basic and acidic residues" evidence="1">
    <location>
        <begin position="240"/>
        <end position="254"/>
    </location>
</feature>
<evidence type="ECO:0000313" key="2">
    <source>
        <dbReference type="EMBL" id="CAI6093276.1"/>
    </source>
</evidence>
<reference evidence="2" key="1">
    <citation type="submission" date="2023-01" db="EMBL/GenBank/DDBJ databases">
        <authorList>
            <person name="Piombo E."/>
        </authorList>
    </citation>
    <scope>NUCLEOTIDE SEQUENCE</scope>
</reference>
<organism evidence="2 3">
    <name type="scientific">Clonostachys chloroleuca</name>
    <dbReference type="NCBI Taxonomy" id="1926264"/>
    <lineage>
        <taxon>Eukaryota</taxon>
        <taxon>Fungi</taxon>
        <taxon>Dikarya</taxon>
        <taxon>Ascomycota</taxon>
        <taxon>Pezizomycotina</taxon>
        <taxon>Sordariomycetes</taxon>
        <taxon>Hypocreomycetidae</taxon>
        <taxon>Hypocreales</taxon>
        <taxon>Bionectriaceae</taxon>
        <taxon>Clonostachys</taxon>
    </lineage>
</organism>
<evidence type="ECO:0000313" key="3">
    <source>
        <dbReference type="Proteomes" id="UP001160390"/>
    </source>
</evidence>
<name>A0AA35MBP9_9HYPO</name>
<proteinExistence type="predicted"/>
<dbReference type="EMBL" id="CABFNP030001245">
    <property type="protein sequence ID" value="CAI6093276.1"/>
    <property type="molecule type" value="Genomic_DNA"/>
</dbReference>
<protein>
    <submittedName>
        <fullName evidence="2">Uncharacterized protein</fullName>
    </submittedName>
</protein>